<dbReference type="Proteomes" id="UP000284676">
    <property type="component" value="Unassembled WGS sequence"/>
</dbReference>
<keyword evidence="1" id="KW-0472">Membrane</keyword>
<feature type="transmembrane region" description="Helical" evidence="1">
    <location>
        <begin position="196"/>
        <end position="216"/>
    </location>
</feature>
<dbReference type="InterPro" id="IPR049458">
    <property type="entry name" value="EpsG-like"/>
</dbReference>
<feature type="transmembrane region" description="Helical" evidence="1">
    <location>
        <begin position="120"/>
        <end position="137"/>
    </location>
</feature>
<feature type="transmembrane region" description="Helical" evidence="1">
    <location>
        <begin position="27"/>
        <end position="44"/>
    </location>
</feature>
<feature type="transmembrane region" description="Helical" evidence="1">
    <location>
        <begin position="240"/>
        <end position="256"/>
    </location>
</feature>
<dbReference type="Pfam" id="PF14897">
    <property type="entry name" value="EpsG"/>
    <property type="match status" value="1"/>
</dbReference>
<accession>A0A414PU67</accession>
<reference evidence="2 3" key="1">
    <citation type="submission" date="2018-08" db="EMBL/GenBank/DDBJ databases">
        <title>A genome reference for cultivated species of the human gut microbiota.</title>
        <authorList>
            <person name="Zou Y."/>
            <person name="Xue W."/>
            <person name="Luo G."/>
        </authorList>
    </citation>
    <scope>NUCLEOTIDE SEQUENCE [LARGE SCALE GENOMIC DNA]</scope>
    <source>
        <strain evidence="2 3">AM25-1</strain>
    </source>
</reference>
<keyword evidence="1" id="KW-0812">Transmembrane</keyword>
<feature type="transmembrane region" description="Helical" evidence="1">
    <location>
        <begin position="284"/>
        <end position="300"/>
    </location>
</feature>
<feature type="transmembrane region" description="Helical" evidence="1">
    <location>
        <begin position="87"/>
        <end position="108"/>
    </location>
</feature>
<organism evidence="2 3">
    <name type="scientific">Fusobacterium mortiferum</name>
    <dbReference type="NCBI Taxonomy" id="850"/>
    <lineage>
        <taxon>Bacteria</taxon>
        <taxon>Fusobacteriati</taxon>
        <taxon>Fusobacteriota</taxon>
        <taxon>Fusobacteriia</taxon>
        <taxon>Fusobacteriales</taxon>
        <taxon>Fusobacteriaceae</taxon>
        <taxon>Fusobacterium</taxon>
    </lineage>
</organism>
<evidence type="ECO:0000256" key="1">
    <source>
        <dbReference type="SAM" id="Phobius"/>
    </source>
</evidence>
<feature type="transmembrane region" description="Helical" evidence="1">
    <location>
        <begin position="165"/>
        <end position="189"/>
    </location>
</feature>
<gene>
    <name evidence="2" type="ORF">DW663_07420</name>
</gene>
<comment type="caution">
    <text evidence="2">The sequence shown here is derived from an EMBL/GenBank/DDBJ whole genome shotgun (WGS) entry which is preliminary data.</text>
</comment>
<dbReference type="AlphaFoldDB" id="A0A414PU67"/>
<keyword evidence="1" id="KW-1133">Transmembrane helix</keyword>
<dbReference type="EMBL" id="QRHL01000011">
    <property type="protein sequence ID" value="RHF71942.1"/>
    <property type="molecule type" value="Genomic_DNA"/>
</dbReference>
<feature type="transmembrane region" description="Helical" evidence="1">
    <location>
        <begin position="312"/>
        <end position="331"/>
    </location>
</feature>
<sequence>MSIYYIIYILIFGVSFFQIKNEVKNKIIFFILFMFAALRYNVGWDYPQYYILGTKFNYLENIDIGNDWVNYYFYLRLEPLNKVLYKITWFFGEPQLIIVLYAIITLVFIKEGIKNIKSNYVVYIWLFYYTFPIFYLLDLNYMRQGVSASIIFYAVKYIPKNKIKYVFWVIIASLFHKTALMMLVLIIINKINVSRVIWTLAFLGSFFSTNLIIWFVKNLESFKYYYIYLKKGVISGGGEKVYYLVIILNVLLIFFYKQVKNNFIKNILLFGCFLYLSLGKLGHIGYRIGMYYLIFILYLIDPIINKIKEKKIILLILNICFLIFLTTILILDTKNPIKQQYIPYKTIFTNYKERLNLN</sequence>
<evidence type="ECO:0000313" key="3">
    <source>
        <dbReference type="Proteomes" id="UP000284676"/>
    </source>
</evidence>
<proteinExistence type="predicted"/>
<dbReference type="RefSeq" id="WP_118234423.1">
    <property type="nucleotide sequence ID" value="NZ_QRHL01000011.1"/>
</dbReference>
<evidence type="ECO:0000313" key="2">
    <source>
        <dbReference type="EMBL" id="RHF71942.1"/>
    </source>
</evidence>
<protein>
    <submittedName>
        <fullName evidence="2">EpsG family protein</fullName>
    </submittedName>
</protein>
<name>A0A414PU67_FUSMR</name>
<feature type="transmembrane region" description="Helical" evidence="1">
    <location>
        <begin position="263"/>
        <end position="278"/>
    </location>
</feature>